<evidence type="ECO:0000256" key="4">
    <source>
        <dbReference type="ARBA" id="ARBA00022691"/>
    </source>
</evidence>
<dbReference type="NCBIfam" id="NF033451">
    <property type="entry name" value="BREX_2_MTaseX"/>
    <property type="match status" value="1"/>
</dbReference>
<dbReference type="Pfam" id="PF07669">
    <property type="entry name" value="Eco57I"/>
    <property type="match status" value="1"/>
</dbReference>
<dbReference type="EC" id="2.1.1.72" evidence="1"/>
<feature type="domain" description="Type II methyltransferase M.TaqI-like" evidence="7">
    <location>
        <begin position="270"/>
        <end position="448"/>
    </location>
</feature>
<reference evidence="9 10" key="1">
    <citation type="journal article" date="2019" name="Int. J. Syst. Evol. Microbiol.">
        <title>The Global Catalogue of Microorganisms (GCM) 10K type strain sequencing project: providing services to taxonomists for standard genome sequencing and annotation.</title>
        <authorList>
            <consortium name="The Broad Institute Genomics Platform"/>
            <consortium name="The Broad Institute Genome Sequencing Center for Infectious Disease"/>
            <person name="Wu L."/>
            <person name="Ma J."/>
        </authorList>
    </citation>
    <scope>NUCLEOTIDE SEQUENCE [LARGE SCALE GENOMIC DNA]</scope>
    <source>
        <strain evidence="9 10">JCM 11117</strain>
    </source>
</reference>
<dbReference type="EMBL" id="BAAAHP010000033">
    <property type="protein sequence ID" value="GAA0926794.1"/>
    <property type="molecule type" value="Genomic_DNA"/>
</dbReference>
<gene>
    <name evidence="9" type="primary">pglX</name>
    <name evidence="9" type="ORF">GCM10009559_12150</name>
</gene>
<feature type="domain" description="DUF7008" evidence="8">
    <location>
        <begin position="814"/>
        <end position="1202"/>
    </location>
</feature>
<dbReference type="Proteomes" id="UP001499967">
    <property type="component" value="Unassembled WGS sequence"/>
</dbReference>
<evidence type="ECO:0000259" key="7">
    <source>
        <dbReference type="Pfam" id="PF07669"/>
    </source>
</evidence>
<accession>A0ABN1PDZ1</accession>
<proteinExistence type="predicted"/>
<dbReference type="PANTHER" id="PTHR33841">
    <property type="entry name" value="DNA METHYLTRANSFERASE YEEA-RELATED"/>
    <property type="match status" value="1"/>
</dbReference>
<protein>
    <recommendedName>
        <fullName evidence="1">site-specific DNA-methyltransferase (adenine-specific)</fullName>
        <ecNumber evidence="1">2.1.1.72</ecNumber>
    </recommendedName>
</protein>
<feature type="region of interest" description="Disordered" evidence="6">
    <location>
        <begin position="1202"/>
        <end position="1238"/>
    </location>
</feature>
<evidence type="ECO:0000256" key="1">
    <source>
        <dbReference type="ARBA" id="ARBA00011900"/>
    </source>
</evidence>
<organism evidence="9 10">
    <name type="scientific">Pseudonocardia zijingensis</name>
    <dbReference type="NCBI Taxonomy" id="153376"/>
    <lineage>
        <taxon>Bacteria</taxon>
        <taxon>Bacillati</taxon>
        <taxon>Actinomycetota</taxon>
        <taxon>Actinomycetes</taxon>
        <taxon>Pseudonocardiales</taxon>
        <taxon>Pseudonocardiaceae</taxon>
        <taxon>Pseudonocardia</taxon>
    </lineage>
</organism>
<dbReference type="PANTHER" id="PTHR33841:SF1">
    <property type="entry name" value="DNA METHYLTRANSFERASE A"/>
    <property type="match status" value="1"/>
</dbReference>
<dbReference type="InterPro" id="IPR011639">
    <property type="entry name" value="MethylTrfase_TaqI-like_dom"/>
</dbReference>
<keyword evidence="3" id="KW-0808">Transferase</keyword>
<keyword evidence="2" id="KW-0489">Methyltransferase</keyword>
<dbReference type="PRINTS" id="PR00507">
    <property type="entry name" value="N12N6MTFRASE"/>
</dbReference>
<evidence type="ECO:0000313" key="9">
    <source>
        <dbReference type="EMBL" id="GAA0926794.1"/>
    </source>
</evidence>
<dbReference type="RefSeq" id="WP_343939811.1">
    <property type="nucleotide sequence ID" value="NZ_BAAAHP010000033.1"/>
</dbReference>
<keyword evidence="10" id="KW-1185">Reference proteome</keyword>
<name>A0ABN1PDZ1_9PSEU</name>
<comment type="caution">
    <text evidence="9">The sequence shown here is derived from an EMBL/GenBank/DDBJ whole genome shotgun (WGS) entry which is preliminary data.</text>
</comment>
<dbReference type="InterPro" id="IPR054277">
    <property type="entry name" value="DUF7008"/>
</dbReference>
<dbReference type="Pfam" id="PF22654">
    <property type="entry name" value="DUF7008"/>
    <property type="match status" value="1"/>
</dbReference>
<evidence type="ECO:0000256" key="3">
    <source>
        <dbReference type="ARBA" id="ARBA00022679"/>
    </source>
</evidence>
<dbReference type="InterPro" id="IPR050953">
    <property type="entry name" value="N4_N6_ade-DNA_methylase"/>
</dbReference>
<evidence type="ECO:0000256" key="6">
    <source>
        <dbReference type="SAM" id="MobiDB-lite"/>
    </source>
</evidence>
<dbReference type="InterPro" id="IPR029063">
    <property type="entry name" value="SAM-dependent_MTases_sf"/>
</dbReference>
<evidence type="ECO:0000313" key="10">
    <source>
        <dbReference type="Proteomes" id="UP001499967"/>
    </source>
</evidence>
<evidence type="ECO:0000259" key="8">
    <source>
        <dbReference type="Pfam" id="PF22654"/>
    </source>
</evidence>
<sequence>MIDSKGLLANLQKQVRLLEADIAEQLKALPGAEGILKEEHRDERKARRTAAEWPEWRDAQVTQIAVAWVLGTVFLRWSEDNRLIDPVLSGPGDRLAAAEDAQVEHYRRHPEHNDGDWLAEQFEVLKNTDAGKLLFHEEHNPMYWVPISHDAAKELVAFWRSTDGHRLQHDFTDPDWDTRFLGDLYQDLSEDAKKRYALLQTPRFVERFILDRTLTPAIDEFGLDGLRLIDPACGSGHFLLGAFERLVEAWREEKLGLDAYEVVRRALDSVHGTDMNPFAVAIARFRLLVAALKAAGVSTLAQASGQSWRPIVGCTDSLHVPEREQSFAEIDIQVGRARWEDVDDFADARLLVSGSYHAVVTNPPYITVKDQTQNASYRRQWSACHRQFQLTVPFAQRIFDLARRAGEDGLGAGYTGQITSNAFMKREFGTKLVEEFFPRVELNYVVDTSGAYIPGHGTPTVILIGRRAAPSRRNAVRAVLGVRGEPDQPADPEKGLVWSAIEAQVDHPASESDWVSVVDMRRSRLARHPWSLSGGGTDTVLEAINDCPRQLAQIVNSIGRTTVVGEDDAWYYSSASAAHRGDAHCRVRRFVIGDAVRDFSIWNKDVVLNPYLDDVNSVPVPQNDPIVRRLYPLRTLLRGRIVFGKTFTDRGLPWWVHLESYSAKLRTSLSIAFAFVATHNHFVLDRGGKVFKQSAPVIKLPEEASEDDHLALLGVLNSSTACFWLKQVSQDKGNRGGERSTGRYAWESYYEFTGTKLEQFPLPVDLPLAAGTHLDSLAQQLAATTPAAIADNASPTRDRLATAQDDYDRIRAEMISTQEDLDWDVYHRYGLLSDSEGAEAVWSGDPVPIRLGERAFEILIARKGTVDEAEIQWFSRHGSTPITELPAHWPDDYRRCVEARIALIEKRRDLALIERPECKRRWATESWEKQQEHALRTWLLDRLEARDLWFAIDMNGQEQPAPQTVRSLADRVRGDTDFVAVASLWAGDALGRPDAELAEVVGALVDDEHVPFLAAYRYKPAGLAKRAQWEHTWSLERQEDTIADRMGHDDVTHPEVRKAIATEIGVVPVPPKYGSGDFLRGSYWSQRGKLDVPKERFISYPAASRDGDGSLLLGWAGWDHREKAQALAVLIGQRRGEDGWPGERVQPLLAGLLEVLPWVHQWHSEIDTVYGTAPGDAYDGFLDSQLGELHLSRQQLAEWRPSGRVDVAPLPRRSAPRQRNGDGAAARPRRPRSAPDPAHLDAVVTAAASGPLSNEQIRDLTGLDAAGSRAVAQHLVAEGRLVTTGQRRGMRYLLP</sequence>
<dbReference type="PROSITE" id="PS00092">
    <property type="entry name" value="N6_MTASE"/>
    <property type="match status" value="1"/>
</dbReference>
<keyword evidence="4" id="KW-0949">S-adenosyl-L-methionine</keyword>
<comment type="catalytic activity">
    <reaction evidence="5">
        <text>a 2'-deoxyadenosine in DNA + S-adenosyl-L-methionine = an N(6)-methyl-2'-deoxyadenosine in DNA + S-adenosyl-L-homocysteine + H(+)</text>
        <dbReference type="Rhea" id="RHEA:15197"/>
        <dbReference type="Rhea" id="RHEA-COMP:12418"/>
        <dbReference type="Rhea" id="RHEA-COMP:12419"/>
        <dbReference type="ChEBI" id="CHEBI:15378"/>
        <dbReference type="ChEBI" id="CHEBI:57856"/>
        <dbReference type="ChEBI" id="CHEBI:59789"/>
        <dbReference type="ChEBI" id="CHEBI:90615"/>
        <dbReference type="ChEBI" id="CHEBI:90616"/>
        <dbReference type="EC" id="2.1.1.72"/>
    </reaction>
</comment>
<evidence type="ECO:0000256" key="2">
    <source>
        <dbReference type="ARBA" id="ARBA00022603"/>
    </source>
</evidence>
<dbReference type="InterPro" id="IPR002052">
    <property type="entry name" value="DNA_methylase_N6_adenine_CS"/>
</dbReference>
<evidence type="ECO:0000256" key="5">
    <source>
        <dbReference type="ARBA" id="ARBA00047942"/>
    </source>
</evidence>
<dbReference type="SUPFAM" id="SSF53335">
    <property type="entry name" value="S-adenosyl-L-methionine-dependent methyltransferases"/>
    <property type="match status" value="1"/>
</dbReference>
<dbReference type="Gene3D" id="3.40.50.150">
    <property type="entry name" value="Vaccinia Virus protein VP39"/>
    <property type="match status" value="1"/>
</dbReference>